<name>A0A9W5AZY0_9HYPH</name>
<dbReference type="EMBL" id="FBVY01000007">
    <property type="protein sequence ID" value="CUW88943.1"/>
    <property type="molecule type" value="Genomic_DNA"/>
</dbReference>
<protein>
    <submittedName>
        <fullName evidence="1">Uncharacterized protein</fullName>
    </submittedName>
</protein>
<comment type="caution">
    <text evidence="1">The sequence shown here is derived from an EMBL/GenBank/DDBJ whole genome shotgun (WGS) entry which is preliminary data.</text>
</comment>
<keyword evidence="2" id="KW-1185">Reference proteome</keyword>
<accession>A0A9W5AZY0</accession>
<evidence type="ECO:0000313" key="2">
    <source>
        <dbReference type="Proteomes" id="UP000191933"/>
    </source>
</evidence>
<evidence type="ECO:0000313" key="1">
    <source>
        <dbReference type="EMBL" id="CUW88943.1"/>
    </source>
</evidence>
<dbReference type="Proteomes" id="UP000191933">
    <property type="component" value="Unassembled WGS sequence"/>
</dbReference>
<organism evidence="1 2">
    <name type="scientific">Agrobacterium genomosp. 2 str. CFBP 5494</name>
    <dbReference type="NCBI Taxonomy" id="1183436"/>
    <lineage>
        <taxon>Bacteria</taxon>
        <taxon>Pseudomonadati</taxon>
        <taxon>Pseudomonadota</taxon>
        <taxon>Alphaproteobacteria</taxon>
        <taxon>Hyphomicrobiales</taxon>
        <taxon>Rhizobiaceae</taxon>
        <taxon>Rhizobium/Agrobacterium group</taxon>
        <taxon>Agrobacterium</taxon>
        <taxon>Agrobacterium tumefaciens complex</taxon>
    </lineage>
</organism>
<sequence>MIPTTGTIFTSTCVPASQVTGIAIKSRRWRLAAEFESVSSVMLGPVPSICNAAIGDTSADPRHKAEDDVEHGVWLVIGLPPMT</sequence>
<reference evidence="1 2" key="1">
    <citation type="submission" date="2016-01" db="EMBL/GenBank/DDBJ databases">
        <authorList>
            <person name="Regsiter A."/>
            <person name="william w."/>
        </authorList>
    </citation>
    <scope>NUCLEOTIDE SEQUENCE [LARGE SCALE GENOMIC DNA]</scope>
    <source>
        <strain evidence="1 2">CFBP 5494</strain>
    </source>
</reference>
<gene>
    <name evidence="1" type="ORF">AGR2A_Cc150017</name>
</gene>
<dbReference type="AlphaFoldDB" id="A0A9W5AZY0"/>
<proteinExistence type="predicted"/>